<sequence>MVDVSLNIKNEHVHDLVRQAAERTGLSQTSVVEEAISQLLRRLDAEQEERRRRVDEILDDMRDLLTDEDRAALSTDFLYDENGLPA</sequence>
<accession>A0A1H8Z9W9</accession>
<evidence type="ECO:0000256" key="1">
    <source>
        <dbReference type="ARBA" id="ARBA00022649"/>
    </source>
</evidence>
<dbReference type="Proteomes" id="UP000198504">
    <property type="component" value="Unassembled WGS sequence"/>
</dbReference>
<organism evidence="2 3">
    <name type="scientific">Microlunatus flavus</name>
    <dbReference type="NCBI Taxonomy" id="1036181"/>
    <lineage>
        <taxon>Bacteria</taxon>
        <taxon>Bacillati</taxon>
        <taxon>Actinomycetota</taxon>
        <taxon>Actinomycetes</taxon>
        <taxon>Propionibacteriales</taxon>
        <taxon>Propionibacteriaceae</taxon>
        <taxon>Microlunatus</taxon>
    </lineage>
</organism>
<dbReference type="AlphaFoldDB" id="A0A1H8Z9W9"/>
<dbReference type="EMBL" id="FOFA01000001">
    <property type="protein sequence ID" value="SEP61133.1"/>
    <property type="molecule type" value="Genomic_DNA"/>
</dbReference>
<evidence type="ECO:0000313" key="3">
    <source>
        <dbReference type="Proteomes" id="UP000198504"/>
    </source>
</evidence>
<gene>
    <name evidence="2" type="ORF">SAMN05421756_101155</name>
</gene>
<reference evidence="3" key="1">
    <citation type="submission" date="2016-10" db="EMBL/GenBank/DDBJ databases">
        <authorList>
            <person name="Varghese N."/>
            <person name="Submissions S."/>
        </authorList>
    </citation>
    <scope>NUCLEOTIDE SEQUENCE [LARGE SCALE GENOMIC DNA]</scope>
    <source>
        <strain evidence="3">CGMCC 4.6856</strain>
    </source>
</reference>
<dbReference type="Pfam" id="PF07704">
    <property type="entry name" value="PSK_trans_fac"/>
    <property type="match status" value="1"/>
</dbReference>
<keyword evidence="3" id="KW-1185">Reference proteome</keyword>
<dbReference type="STRING" id="1036181.SAMN05421756_101155"/>
<evidence type="ECO:0000313" key="2">
    <source>
        <dbReference type="EMBL" id="SEP61133.1"/>
    </source>
</evidence>
<dbReference type="OrthoDB" id="560250at2"/>
<dbReference type="InterPro" id="IPR011660">
    <property type="entry name" value="VapB-like"/>
</dbReference>
<protein>
    <submittedName>
        <fullName evidence="2">Antitoxin VapB</fullName>
    </submittedName>
</protein>
<proteinExistence type="predicted"/>
<keyword evidence="1" id="KW-1277">Toxin-antitoxin system</keyword>
<name>A0A1H8Z9W9_9ACTN</name>